<dbReference type="Proteomes" id="UP000033103">
    <property type="component" value="Chromosome"/>
</dbReference>
<dbReference type="HAMAP" id="MF_00120">
    <property type="entry name" value="GatA"/>
    <property type="match status" value="1"/>
</dbReference>
<dbReference type="PANTHER" id="PTHR11895:SF151">
    <property type="entry name" value="GLUTAMYL-TRNA(GLN) AMIDOTRANSFERASE SUBUNIT A"/>
    <property type="match status" value="1"/>
</dbReference>
<dbReference type="InterPro" id="IPR023631">
    <property type="entry name" value="Amidase_dom"/>
</dbReference>
<evidence type="ECO:0000259" key="8">
    <source>
        <dbReference type="Pfam" id="PF01425"/>
    </source>
</evidence>
<dbReference type="OrthoDB" id="9811471at2"/>
<dbReference type="GO" id="GO:0030956">
    <property type="term" value="C:glutamyl-tRNA(Gln) amidotransferase complex"/>
    <property type="evidence" value="ECO:0007669"/>
    <property type="project" value="InterPro"/>
</dbReference>
<feature type="domain" description="Amidase" evidence="8">
    <location>
        <begin position="24"/>
        <end position="461"/>
    </location>
</feature>
<reference evidence="9 10" key="1">
    <citation type="journal article" date="2012" name="BMC Genomics">
        <title>Genomic sequence analysis and characterization of Sneathia amnii sp. nov.</title>
        <authorList>
            <consortium name="Vaginal Microbiome Consortium (additional members)"/>
            <person name="Harwich M.D.Jr."/>
            <person name="Serrano M.G."/>
            <person name="Fettweis J.M."/>
            <person name="Alves J.M."/>
            <person name="Reimers M.A."/>
            <person name="Buck G.A."/>
            <person name="Jefferson K.K."/>
        </authorList>
    </citation>
    <scope>NUCLEOTIDE SEQUENCE [LARGE SCALE GENOMIC DNA]</scope>
    <source>
        <strain evidence="9 10">SN35</strain>
    </source>
</reference>
<evidence type="ECO:0000313" key="10">
    <source>
        <dbReference type="Proteomes" id="UP000033103"/>
    </source>
</evidence>
<dbReference type="RefSeq" id="WP_046329180.1">
    <property type="nucleotide sequence ID" value="NZ_CP011280.1"/>
</dbReference>
<accession>A0A0E3ZC03</accession>
<dbReference type="PATRIC" id="fig|1069640.6.peg.1253"/>
<evidence type="ECO:0000256" key="1">
    <source>
        <dbReference type="ARBA" id="ARBA00008069"/>
    </source>
</evidence>
<dbReference type="GO" id="GO:0050567">
    <property type="term" value="F:glutaminyl-tRNA synthase (glutamine-hydrolyzing) activity"/>
    <property type="evidence" value="ECO:0007669"/>
    <property type="project" value="UniProtKB-UniRule"/>
</dbReference>
<comment type="similarity">
    <text evidence="1 7">Belongs to the amidase family. GatA subfamily.</text>
</comment>
<keyword evidence="5 7" id="KW-0648">Protein biosynthesis</keyword>
<dbReference type="Pfam" id="PF01425">
    <property type="entry name" value="Amidase"/>
    <property type="match status" value="1"/>
</dbReference>
<sequence length="482" mass="53293">MKIYDYCATEIAKMIKEKKLTSSEVVEELSERIDRVDDKIGAYVSLNKDSALEFAKELDEKEPNSKLYGVPVALKDNIVSYKEKTTAASKILKDYVGTYDATVVKRMKKAGVIPFGKANMDEFAMGSSTENSSVKNVSNPFDLERIPGGSSGGSAAMVAAKEAYIALGSDTGGSVRQPASLCGVVGLKPTYGRVSRYGLMAFGSSLDQIGVLARNTEDIAGLLEIIAGYDELDPTTSDIPVPEYTKLLDKELKDLVIGLPKEYYTKTLDKDVLDSINTAIEQLKKEGVKFKEISLPHTKYAISTYYIISSAEAASNLARYDGVRYCDRKSNESVEDMYVKTRTQGFGKEVKRRIMIGNYVLCSGFYDAYYKKASQIRRLIKEDFEKAFKEVDLILTPTSPVTATKKGEKISDPLTMYLSDIYTVCVSMAGLPSISVPTGMKNGLPVGMQLIGDYFKEDLILNVSNVYEKIRGQIEYPEMEEK</sequence>
<keyword evidence="10" id="KW-1185">Reference proteome</keyword>
<dbReference type="InterPro" id="IPR000120">
    <property type="entry name" value="Amidase"/>
</dbReference>
<feature type="active site" description="Charge relay system" evidence="7">
    <location>
        <position position="75"/>
    </location>
</feature>
<feature type="active site" description="Acyl-ester intermediate" evidence="7">
    <location>
        <position position="174"/>
    </location>
</feature>
<dbReference type="InterPro" id="IPR036928">
    <property type="entry name" value="AS_sf"/>
</dbReference>
<dbReference type="STRING" id="187101.VC03_06310"/>
<evidence type="ECO:0000256" key="4">
    <source>
        <dbReference type="ARBA" id="ARBA00022840"/>
    </source>
</evidence>
<dbReference type="KEGG" id="sns:VC03_06310"/>
<dbReference type="HOGENOM" id="CLU_009600_0_3_0"/>
<evidence type="ECO:0000256" key="3">
    <source>
        <dbReference type="ARBA" id="ARBA00022741"/>
    </source>
</evidence>
<dbReference type="Gene3D" id="3.90.1300.10">
    <property type="entry name" value="Amidase signature (AS) domain"/>
    <property type="match status" value="1"/>
</dbReference>
<dbReference type="GO" id="GO:0006412">
    <property type="term" value="P:translation"/>
    <property type="evidence" value="ECO:0007669"/>
    <property type="project" value="UniProtKB-UniRule"/>
</dbReference>
<proteinExistence type="inferred from homology"/>
<dbReference type="PANTHER" id="PTHR11895">
    <property type="entry name" value="TRANSAMIDASE"/>
    <property type="match status" value="1"/>
</dbReference>
<evidence type="ECO:0000313" key="9">
    <source>
        <dbReference type="EMBL" id="AKC96076.1"/>
    </source>
</evidence>
<comment type="subunit">
    <text evidence="7">Heterotrimer of A, B and C subunits.</text>
</comment>
<organism evidence="9 10">
    <name type="scientific">Sneathia vaginalis</name>
    <dbReference type="NCBI Taxonomy" id="187101"/>
    <lineage>
        <taxon>Bacteria</taxon>
        <taxon>Fusobacteriati</taxon>
        <taxon>Fusobacteriota</taxon>
        <taxon>Fusobacteriia</taxon>
        <taxon>Fusobacteriales</taxon>
        <taxon>Leptotrichiaceae</taxon>
        <taxon>Sneathia</taxon>
    </lineage>
</organism>
<evidence type="ECO:0000256" key="7">
    <source>
        <dbReference type="HAMAP-Rule" id="MF_00120"/>
    </source>
</evidence>
<gene>
    <name evidence="7 9" type="primary">gatA</name>
    <name evidence="9" type="ORF">VC03_06310</name>
</gene>
<dbReference type="InterPro" id="IPR004412">
    <property type="entry name" value="GatA"/>
</dbReference>
<keyword evidence="9" id="KW-0808">Transferase</keyword>
<dbReference type="EC" id="6.3.5.7" evidence="7"/>
<evidence type="ECO:0000256" key="5">
    <source>
        <dbReference type="ARBA" id="ARBA00022917"/>
    </source>
</evidence>
<dbReference type="AlphaFoldDB" id="A0A0E3ZC03"/>
<dbReference type="NCBIfam" id="TIGR00132">
    <property type="entry name" value="gatA"/>
    <property type="match status" value="1"/>
</dbReference>
<dbReference type="GO" id="GO:0005524">
    <property type="term" value="F:ATP binding"/>
    <property type="evidence" value="ECO:0007669"/>
    <property type="project" value="UniProtKB-KW"/>
</dbReference>
<evidence type="ECO:0000256" key="6">
    <source>
        <dbReference type="ARBA" id="ARBA00047407"/>
    </source>
</evidence>
<dbReference type="EMBL" id="CP011280">
    <property type="protein sequence ID" value="AKC96076.1"/>
    <property type="molecule type" value="Genomic_DNA"/>
</dbReference>
<comment type="catalytic activity">
    <reaction evidence="6 7">
        <text>L-glutamyl-tRNA(Gln) + L-glutamine + ATP + H2O = L-glutaminyl-tRNA(Gln) + L-glutamate + ADP + phosphate + H(+)</text>
        <dbReference type="Rhea" id="RHEA:17521"/>
        <dbReference type="Rhea" id="RHEA-COMP:9681"/>
        <dbReference type="Rhea" id="RHEA-COMP:9684"/>
        <dbReference type="ChEBI" id="CHEBI:15377"/>
        <dbReference type="ChEBI" id="CHEBI:15378"/>
        <dbReference type="ChEBI" id="CHEBI:29985"/>
        <dbReference type="ChEBI" id="CHEBI:30616"/>
        <dbReference type="ChEBI" id="CHEBI:43474"/>
        <dbReference type="ChEBI" id="CHEBI:58359"/>
        <dbReference type="ChEBI" id="CHEBI:78520"/>
        <dbReference type="ChEBI" id="CHEBI:78521"/>
        <dbReference type="ChEBI" id="CHEBI:456216"/>
        <dbReference type="EC" id="6.3.5.7"/>
    </reaction>
</comment>
<evidence type="ECO:0000256" key="2">
    <source>
        <dbReference type="ARBA" id="ARBA00022598"/>
    </source>
</evidence>
<name>A0A0E3ZC03_9FUSO</name>
<keyword evidence="3 7" id="KW-0547">Nucleotide-binding</keyword>
<comment type="function">
    <text evidence="7">Allows the formation of correctly charged Gln-tRNA(Gln) through the transamidation of misacylated Glu-tRNA(Gln) in organisms which lack glutaminyl-tRNA synthetase. The reaction takes place in the presence of glutamine and ATP through an activated gamma-phospho-Glu-tRNA(Gln).</text>
</comment>
<keyword evidence="2 7" id="KW-0436">Ligase</keyword>
<dbReference type="SUPFAM" id="SSF75304">
    <property type="entry name" value="Amidase signature (AS) enzymes"/>
    <property type="match status" value="1"/>
</dbReference>
<feature type="active site" description="Charge relay system" evidence="7">
    <location>
        <position position="150"/>
    </location>
</feature>
<dbReference type="GO" id="GO:0016740">
    <property type="term" value="F:transferase activity"/>
    <property type="evidence" value="ECO:0007669"/>
    <property type="project" value="UniProtKB-KW"/>
</dbReference>
<dbReference type="InterPro" id="IPR020556">
    <property type="entry name" value="Amidase_CS"/>
</dbReference>
<protein>
    <recommendedName>
        <fullName evidence="7">Glutamyl-tRNA(Gln) amidotransferase subunit A</fullName>
        <shortName evidence="7">Glu-ADT subunit A</shortName>
        <ecNumber evidence="7">6.3.5.7</ecNumber>
    </recommendedName>
</protein>
<keyword evidence="4 7" id="KW-0067">ATP-binding</keyword>
<dbReference type="PROSITE" id="PS00571">
    <property type="entry name" value="AMIDASES"/>
    <property type="match status" value="1"/>
</dbReference>